<gene>
    <name evidence="1" type="ORF">FKW44_003182</name>
</gene>
<sequence length="63" mass="7135">MRLLLIGEVEREVCATHHSNVASLKASIKSEMHKLDPAEISTACRRFRRHLEDILEAEGGHIE</sequence>
<keyword evidence="2" id="KW-1185">Reference proteome</keyword>
<dbReference type="InterPro" id="IPR036397">
    <property type="entry name" value="RNaseH_sf"/>
</dbReference>
<organism evidence="1 2">
    <name type="scientific">Caligus rogercresseyi</name>
    <name type="common">Sea louse</name>
    <dbReference type="NCBI Taxonomy" id="217165"/>
    <lineage>
        <taxon>Eukaryota</taxon>
        <taxon>Metazoa</taxon>
        <taxon>Ecdysozoa</taxon>
        <taxon>Arthropoda</taxon>
        <taxon>Crustacea</taxon>
        <taxon>Multicrustacea</taxon>
        <taxon>Hexanauplia</taxon>
        <taxon>Copepoda</taxon>
        <taxon>Siphonostomatoida</taxon>
        <taxon>Caligidae</taxon>
        <taxon>Caligus</taxon>
    </lineage>
</organism>
<dbReference type="GO" id="GO:0003676">
    <property type="term" value="F:nucleic acid binding"/>
    <property type="evidence" value="ECO:0007669"/>
    <property type="project" value="InterPro"/>
</dbReference>
<name>A0A7T8KL89_CALRO</name>
<dbReference type="Proteomes" id="UP000595437">
    <property type="component" value="Chromosome 2"/>
</dbReference>
<dbReference type="Gene3D" id="3.30.420.10">
    <property type="entry name" value="Ribonuclease H-like superfamily/Ribonuclease H"/>
    <property type="match status" value="1"/>
</dbReference>
<evidence type="ECO:0000313" key="2">
    <source>
        <dbReference type="Proteomes" id="UP000595437"/>
    </source>
</evidence>
<accession>A0A7T8KL89</accession>
<evidence type="ECO:0000313" key="1">
    <source>
        <dbReference type="EMBL" id="QQP58006.1"/>
    </source>
</evidence>
<reference evidence="2" key="1">
    <citation type="submission" date="2021-01" db="EMBL/GenBank/DDBJ databases">
        <title>Caligus Genome Assembly.</title>
        <authorList>
            <person name="Gallardo-Escarate C."/>
        </authorList>
    </citation>
    <scope>NUCLEOTIDE SEQUENCE [LARGE SCALE GENOMIC DNA]</scope>
</reference>
<dbReference type="EMBL" id="CP045891">
    <property type="protein sequence ID" value="QQP58006.1"/>
    <property type="molecule type" value="Genomic_DNA"/>
</dbReference>
<proteinExistence type="predicted"/>
<dbReference type="OrthoDB" id="5871256at2759"/>
<dbReference type="AlphaFoldDB" id="A0A7T8KL89"/>
<protein>
    <submittedName>
        <fullName evidence="1">Uncharacterized protein</fullName>
    </submittedName>
</protein>